<evidence type="ECO:0000256" key="4">
    <source>
        <dbReference type="ARBA" id="ARBA00022989"/>
    </source>
</evidence>
<dbReference type="GO" id="GO:0015123">
    <property type="term" value="F:acetate transmembrane transporter activity"/>
    <property type="evidence" value="ECO:0007669"/>
    <property type="project" value="TreeGrafter"/>
</dbReference>
<evidence type="ECO:0000256" key="3">
    <source>
        <dbReference type="ARBA" id="ARBA00022692"/>
    </source>
</evidence>
<feature type="transmembrane region" description="Helical" evidence="6">
    <location>
        <begin position="44"/>
        <end position="63"/>
    </location>
</feature>
<sequence>MFESGVLSTSLSKTVVPLGYFYAGTVQILAGLLQFLAHDTFGCTAFCSFGAFWVSYAYFVMAIEPLLDKDDLHSAKGVFVLPWVVLSAYMTVISLRTARVLTVTFVLLTLTLFVQTVGQFADSKGCQKAGGWIAFITSLSAGYCSCAFLFLETWKEEILPILFHEHIPVKRRSVVRGFSLSLTPD</sequence>
<evidence type="ECO:0000256" key="1">
    <source>
        <dbReference type="ARBA" id="ARBA00004141"/>
    </source>
</evidence>
<protein>
    <recommendedName>
        <fullName evidence="9">GPR1/FUN34/yaaH family protein</fullName>
    </recommendedName>
</protein>
<feature type="transmembrane region" description="Helical" evidence="6">
    <location>
        <begin position="100"/>
        <end position="120"/>
    </location>
</feature>
<dbReference type="AlphaFoldDB" id="A0A388KS31"/>
<evidence type="ECO:0000256" key="2">
    <source>
        <dbReference type="ARBA" id="ARBA00005587"/>
    </source>
</evidence>
<comment type="subcellular location">
    <subcellularLocation>
        <location evidence="1">Membrane</location>
        <topology evidence="1">Multi-pass membrane protein</topology>
    </subcellularLocation>
</comment>
<dbReference type="GO" id="GO:0005886">
    <property type="term" value="C:plasma membrane"/>
    <property type="evidence" value="ECO:0007669"/>
    <property type="project" value="TreeGrafter"/>
</dbReference>
<feature type="transmembrane region" description="Helical" evidence="6">
    <location>
        <begin position="132"/>
        <end position="151"/>
    </location>
</feature>
<keyword evidence="4 6" id="KW-1133">Transmembrane helix</keyword>
<dbReference type="InterPro" id="IPR051633">
    <property type="entry name" value="AceTr"/>
</dbReference>
<name>A0A388KS31_CHABU</name>
<gene>
    <name evidence="7" type="ORF">CBR_g12590</name>
</gene>
<dbReference type="Gramene" id="GBG72871">
    <property type="protein sequence ID" value="GBG72871"/>
    <property type="gene ID" value="CBR_g12590"/>
</dbReference>
<dbReference type="NCBIfam" id="NF038013">
    <property type="entry name" value="AceTr_1"/>
    <property type="match status" value="1"/>
</dbReference>
<organism evidence="7 8">
    <name type="scientific">Chara braunii</name>
    <name type="common">Braun's stonewort</name>
    <dbReference type="NCBI Taxonomy" id="69332"/>
    <lineage>
        <taxon>Eukaryota</taxon>
        <taxon>Viridiplantae</taxon>
        <taxon>Streptophyta</taxon>
        <taxon>Charophyceae</taxon>
        <taxon>Charales</taxon>
        <taxon>Characeae</taxon>
        <taxon>Chara</taxon>
    </lineage>
</organism>
<keyword evidence="3 6" id="KW-0812">Transmembrane</keyword>
<comment type="similarity">
    <text evidence="2">Belongs to the acetate uptake transporter (AceTr) (TC 2.A.96) family.</text>
</comment>
<feature type="transmembrane region" description="Helical" evidence="6">
    <location>
        <begin position="20"/>
        <end position="37"/>
    </location>
</feature>
<reference evidence="7 8" key="1">
    <citation type="journal article" date="2018" name="Cell">
        <title>The Chara Genome: Secondary Complexity and Implications for Plant Terrestrialization.</title>
        <authorList>
            <person name="Nishiyama T."/>
            <person name="Sakayama H."/>
            <person name="Vries J.D."/>
            <person name="Buschmann H."/>
            <person name="Saint-Marcoux D."/>
            <person name="Ullrich K.K."/>
            <person name="Haas F.B."/>
            <person name="Vanderstraeten L."/>
            <person name="Becker D."/>
            <person name="Lang D."/>
            <person name="Vosolsobe S."/>
            <person name="Rombauts S."/>
            <person name="Wilhelmsson P.K.I."/>
            <person name="Janitza P."/>
            <person name="Kern R."/>
            <person name="Heyl A."/>
            <person name="Rumpler F."/>
            <person name="Villalobos L.I.A.C."/>
            <person name="Clay J.M."/>
            <person name="Skokan R."/>
            <person name="Toyoda A."/>
            <person name="Suzuki Y."/>
            <person name="Kagoshima H."/>
            <person name="Schijlen E."/>
            <person name="Tajeshwar N."/>
            <person name="Catarino B."/>
            <person name="Hetherington A.J."/>
            <person name="Saltykova A."/>
            <person name="Bonnot C."/>
            <person name="Breuninger H."/>
            <person name="Symeonidi A."/>
            <person name="Radhakrishnan G.V."/>
            <person name="Van Nieuwerburgh F."/>
            <person name="Deforce D."/>
            <person name="Chang C."/>
            <person name="Karol K.G."/>
            <person name="Hedrich R."/>
            <person name="Ulvskov P."/>
            <person name="Glockner G."/>
            <person name="Delwiche C.F."/>
            <person name="Petrasek J."/>
            <person name="Van de Peer Y."/>
            <person name="Friml J."/>
            <person name="Beilby M."/>
            <person name="Dolan L."/>
            <person name="Kohara Y."/>
            <person name="Sugano S."/>
            <person name="Fujiyama A."/>
            <person name="Delaux P.-M."/>
            <person name="Quint M."/>
            <person name="TheiBen G."/>
            <person name="Hagemann M."/>
            <person name="Harholt J."/>
            <person name="Dunand C."/>
            <person name="Zachgo S."/>
            <person name="Langdale J."/>
            <person name="Maumus F."/>
            <person name="Straeten D.V.D."/>
            <person name="Gould S.B."/>
            <person name="Rensing S.A."/>
        </authorList>
    </citation>
    <scope>NUCLEOTIDE SEQUENCE [LARGE SCALE GENOMIC DNA]</scope>
    <source>
        <strain evidence="7 8">S276</strain>
    </source>
</reference>
<evidence type="ECO:0008006" key="9">
    <source>
        <dbReference type="Google" id="ProtNLM"/>
    </source>
</evidence>
<dbReference type="Pfam" id="PF01184">
    <property type="entry name" value="Gpr1_Fun34_YaaH"/>
    <property type="match status" value="1"/>
</dbReference>
<dbReference type="EMBL" id="BFEA01000173">
    <property type="protein sequence ID" value="GBG72871.1"/>
    <property type="molecule type" value="Genomic_DNA"/>
</dbReference>
<dbReference type="PANTHER" id="PTHR31123">
    <property type="entry name" value="ACCUMULATION OF DYADS PROTEIN 2-RELATED"/>
    <property type="match status" value="1"/>
</dbReference>
<keyword evidence="5 6" id="KW-0472">Membrane</keyword>
<dbReference type="Proteomes" id="UP000265515">
    <property type="component" value="Unassembled WGS sequence"/>
</dbReference>
<evidence type="ECO:0000256" key="5">
    <source>
        <dbReference type="ARBA" id="ARBA00023136"/>
    </source>
</evidence>
<proteinExistence type="inferred from homology"/>
<dbReference type="InterPro" id="IPR000791">
    <property type="entry name" value="Gpr1/Fun34/SatP-like"/>
</dbReference>
<evidence type="ECO:0000313" key="8">
    <source>
        <dbReference type="Proteomes" id="UP000265515"/>
    </source>
</evidence>
<dbReference type="OrthoDB" id="3648309at2759"/>
<keyword evidence="8" id="KW-1185">Reference proteome</keyword>
<feature type="transmembrane region" description="Helical" evidence="6">
    <location>
        <begin position="75"/>
        <end position="93"/>
    </location>
</feature>
<evidence type="ECO:0000256" key="6">
    <source>
        <dbReference type="SAM" id="Phobius"/>
    </source>
</evidence>
<dbReference type="PANTHER" id="PTHR31123:SF1">
    <property type="entry name" value="ACCUMULATION OF DYADS PROTEIN 2-RELATED"/>
    <property type="match status" value="1"/>
</dbReference>
<comment type="caution">
    <text evidence="7">The sequence shown here is derived from an EMBL/GenBank/DDBJ whole genome shotgun (WGS) entry which is preliminary data.</text>
</comment>
<evidence type="ECO:0000313" key="7">
    <source>
        <dbReference type="EMBL" id="GBG72871.1"/>
    </source>
</evidence>
<accession>A0A388KS31</accession>